<dbReference type="EMBL" id="SJPY01000004">
    <property type="protein sequence ID" value="TWU41209.1"/>
    <property type="molecule type" value="Genomic_DNA"/>
</dbReference>
<protein>
    <recommendedName>
        <fullName evidence="3">HEAT repeat protein</fullName>
    </recommendedName>
</protein>
<dbReference type="Proteomes" id="UP000315471">
    <property type="component" value="Unassembled WGS sequence"/>
</dbReference>
<evidence type="ECO:0008006" key="3">
    <source>
        <dbReference type="Google" id="ProtNLM"/>
    </source>
</evidence>
<dbReference type="SUPFAM" id="SSF48371">
    <property type="entry name" value="ARM repeat"/>
    <property type="match status" value="1"/>
</dbReference>
<dbReference type="OrthoDB" id="292518at2"/>
<gene>
    <name evidence="1" type="ORF">Q31b_26480</name>
</gene>
<proteinExistence type="predicted"/>
<accession>A0A5C6E240</accession>
<dbReference type="AlphaFoldDB" id="A0A5C6E240"/>
<dbReference type="RefSeq" id="WP_146600068.1">
    <property type="nucleotide sequence ID" value="NZ_SJPY01000004.1"/>
</dbReference>
<organism evidence="1 2">
    <name type="scientific">Novipirellula aureliae</name>
    <dbReference type="NCBI Taxonomy" id="2527966"/>
    <lineage>
        <taxon>Bacteria</taxon>
        <taxon>Pseudomonadati</taxon>
        <taxon>Planctomycetota</taxon>
        <taxon>Planctomycetia</taxon>
        <taxon>Pirellulales</taxon>
        <taxon>Pirellulaceae</taxon>
        <taxon>Novipirellula</taxon>
    </lineage>
</organism>
<dbReference type="InterPro" id="IPR016024">
    <property type="entry name" value="ARM-type_fold"/>
</dbReference>
<dbReference type="Gene3D" id="1.25.10.10">
    <property type="entry name" value="Leucine-rich Repeat Variant"/>
    <property type="match status" value="1"/>
</dbReference>
<name>A0A5C6E240_9BACT</name>
<comment type="caution">
    <text evidence="1">The sequence shown here is derived from an EMBL/GenBank/DDBJ whole genome shotgun (WGS) entry which is preliminary data.</text>
</comment>
<sequence>MQNDTLGSLLGPEADPVAAGWRLREIAESNQHDGAGLIAELLQQPGIVGRSDPAILGGLLHLIHTLLMRSDTGLANLDPNQVARLHDILPVGASNKHLLLHLLAMLRSQESLALLIEKMTSSPPRKWIEAAQAISPLMQHLDWKTNWVFPQILDCLEFPSLAAPTLDLANYLVRSGGVDPHPAREKLPVLNLLLGEVSGRLARFEENPREFGDDVETVQATLGEAVALAVSLCDTLSLIGDPSSIGKLNQTIDLKHRRVQCEAAGALAKLGDEDGKKRLLELTKDPAARLRAVHYADELGLGDSVDESVRSDTATAEAEMSLWLTQPQQMGVPPTSVEVVDTRRLLWPSFTNPVDVHLVRFEYSFGDKTYSNVGMTGPVVFAMSADVADMPIDDIYAIYAGWHAEHAEIFTVAADQFNAAQRRAMEQFEKHLNQLGYESIKPALLGFFLDEQAGVMTAERDGTACVVVTDGLETIDQPTAGRLRPLNPGDLFNLYKGRKMLRTFNPSAGIADFNEPDDASNDD</sequence>
<evidence type="ECO:0000313" key="1">
    <source>
        <dbReference type="EMBL" id="TWU41209.1"/>
    </source>
</evidence>
<keyword evidence="2" id="KW-1185">Reference proteome</keyword>
<evidence type="ECO:0000313" key="2">
    <source>
        <dbReference type="Proteomes" id="UP000315471"/>
    </source>
</evidence>
<reference evidence="1 2" key="1">
    <citation type="submission" date="2019-02" db="EMBL/GenBank/DDBJ databases">
        <title>Deep-cultivation of Planctomycetes and their phenomic and genomic characterization uncovers novel biology.</title>
        <authorList>
            <person name="Wiegand S."/>
            <person name="Jogler M."/>
            <person name="Boedeker C."/>
            <person name="Pinto D."/>
            <person name="Vollmers J."/>
            <person name="Rivas-Marin E."/>
            <person name="Kohn T."/>
            <person name="Peeters S.H."/>
            <person name="Heuer A."/>
            <person name="Rast P."/>
            <person name="Oberbeckmann S."/>
            <person name="Bunk B."/>
            <person name="Jeske O."/>
            <person name="Meyerdierks A."/>
            <person name="Storesund J.E."/>
            <person name="Kallscheuer N."/>
            <person name="Luecker S."/>
            <person name="Lage O.M."/>
            <person name="Pohl T."/>
            <person name="Merkel B.J."/>
            <person name="Hornburger P."/>
            <person name="Mueller R.-W."/>
            <person name="Bruemmer F."/>
            <person name="Labrenz M."/>
            <person name="Spormann A.M."/>
            <person name="Op Den Camp H."/>
            <person name="Overmann J."/>
            <person name="Amann R."/>
            <person name="Jetten M.S.M."/>
            <person name="Mascher T."/>
            <person name="Medema M.H."/>
            <person name="Devos D.P."/>
            <person name="Kaster A.-K."/>
            <person name="Ovreas L."/>
            <person name="Rohde M."/>
            <person name="Galperin M.Y."/>
            <person name="Jogler C."/>
        </authorList>
    </citation>
    <scope>NUCLEOTIDE SEQUENCE [LARGE SCALE GENOMIC DNA]</scope>
    <source>
        <strain evidence="1 2">Q31b</strain>
    </source>
</reference>
<dbReference type="InterPro" id="IPR011989">
    <property type="entry name" value="ARM-like"/>
</dbReference>